<evidence type="ECO:0000256" key="7">
    <source>
        <dbReference type="ARBA" id="ARBA00022801"/>
    </source>
</evidence>
<dbReference type="OrthoDB" id="9763310at2"/>
<evidence type="ECO:0000259" key="19">
    <source>
        <dbReference type="PROSITE" id="PS51194"/>
    </source>
</evidence>
<protein>
    <recommendedName>
        <fullName evidence="16">DNA helicase RecQ</fullName>
        <ecNumber evidence="16">5.6.2.4</ecNumber>
    </recommendedName>
</protein>
<proteinExistence type="inferred from homology"/>
<keyword evidence="4" id="KW-0479">Metal-binding</keyword>
<keyword evidence="7 20" id="KW-0378">Hydrolase</keyword>
<dbReference type="AlphaFoldDB" id="I4AGG1"/>
<dbReference type="GO" id="GO:0006260">
    <property type="term" value="P:DNA replication"/>
    <property type="evidence" value="ECO:0007669"/>
    <property type="project" value="InterPro"/>
</dbReference>
<dbReference type="EMBL" id="CP003345">
    <property type="protein sequence ID" value="AFM03046.1"/>
    <property type="molecule type" value="Genomic_DNA"/>
</dbReference>
<dbReference type="InterPro" id="IPR014001">
    <property type="entry name" value="Helicase_ATP-bd"/>
</dbReference>
<dbReference type="PROSITE" id="PS51194">
    <property type="entry name" value="HELICASE_CTER"/>
    <property type="match status" value="1"/>
</dbReference>
<dbReference type="PANTHER" id="PTHR13710">
    <property type="entry name" value="DNA HELICASE RECQ FAMILY MEMBER"/>
    <property type="match status" value="1"/>
</dbReference>
<keyword evidence="10" id="KW-0067">ATP-binding</keyword>
<gene>
    <name evidence="20" type="ordered locus">Fleli_0580</name>
</gene>
<dbReference type="PROSITE" id="PS50967">
    <property type="entry name" value="HRDC"/>
    <property type="match status" value="1"/>
</dbReference>
<dbReference type="InterPro" id="IPR036388">
    <property type="entry name" value="WH-like_DNA-bd_sf"/>
</dbReference>
<dbReference type="InterPro" id="IPR006293">
    <property type="entry name" value="DNA_helicase_ATP-dep_RecQ_bac"/>
</dbReference>
<evidence type="ECO:0000256" key="3">
    <source>
        <dbReference type="ARBA" id="ARBA00005446"/>
    </source>
</evidence>
<dbReference type="CDD" id="cd17920">
    <property type="entry name" value="DEXHc_RecQ"/>
    <property type="match status" value="1"/>
</dbReference>
<dbReference type="SUPFAM" id="SSF52540">
    <property type="entry name" value="P-loop containing nucleoside triphosphate hydrolases"/>
    <property type="match status" value="1"/>
</dbReference>
<dbReference type="Pfam" id="PF09382">
    <property type="entry name" value="RQC"/>
    <property type="match status" value="1"/>
</dbReference>
<dbReference type="eggNOG" id="COG0514">
    <property type="taxonomic scope" value="Bacteria"/>
</dbReference>
<dbReference type="NCBIfam" id="TIGR00614">
    <property type="entry name" value="recQ_fam"/>
    <property type="match status" value="1"/>
</dbReference>
<evidence type="ECO:0000256" key="1">
    <source>
        <dbReference type="ARBA" id="ARBA00001946"/>
    </source>
</evidence>
<dbReference type="InterPro" id="IPR029491">
    <property type="entry name" value="Helicase_HTH"/>
</dbReference>
<keyword evidence="6" id="KW-0227">DNA damage</keyword>
<dbReference type="PANTHER" id="PTHR13710:SF105">
    <property type="entry name" value="ATP-DEPENDENT DNA HELICASE Q1"/>
    <property type="match status" value="1"/>
</dbReference>
<comment type="catalytic activity">
    <reaction evidence="15">
        <text>Couples ATP hydrolysis with the unwinding of duplex DNA by translocating in the 3'-5' direction.</text>
        <dbReference type="EC" id="5.6.2.4"/>
    </reaction>
</comment>
<dbReference type="CDD" id="cd18794">
    <property type="entry name" value="SF2_C_RecQ"/>
    <property type="match status" value="1"/>
</dbReference>
<dbReference type="Gene3D" id="1.10.10.10">
    <property type="entry name" value="Winged helix-like DNA-binding domain superfamily/Winged helix DNA-binding domain"/>
    <property type="match status" value="1"/>
</dbReference>
<dbReference type="InterPro" id="IPR010997">
    <property type="entry name" value="HRDC-like_sf"/>
</dbReference>
<dbReference type="FunFam" id="3.40.50.300:FF:000156">
    <property type="entry name" value="ATP-dependent DNA helicase recQ"/>
    <property type="match status" value="1"/>
</dbReference>
<dbReference type="InterPro" id="IPR032284">
    <property type="entry name" value="RecQ_Zn-bd"/>
</dbReference>
<evidence type="ECO:0000256" key="10">
    <source>
        <dbReference type="ARBA" id="ARBA00022840"/>
    </source>
</evidence>
<keyword evidence="8 20" id="KW-0347">Helicase</keyword>
<evidence type="ECO:0000256" key="16">
    <source>
        <dbReference type="NCBIfam" id="TIGR01389"/>
    </source>
</evidence>
<dbReference type="InterPro" id="IPR018982">
    <property type="entry name" value="RQC_domain"/>
</dbReference>
<keyword evidence="13" id="KW-0234">DNA repair</keyword>
<evidence type="ECO:0000256" key="5">
    <source>
        <dbReference type="ARBA" id="ARBA00022741"/>
    </source>
</evidence>
<dbReference type="GO" id="GO:0030894">
    <property type="term" value="C:replisome"/>
    <property type="evidence" value="ECO:0007669"/>
    <property type="project" value="TreeGrafter"/>
</dbReference>
<evidence type="ECO:0000256" key="15">
    <source>
        <dbReference type="ARBA" id="ARBA00034617"/>
    </source>
</evidence>
<keyword evidence="11" id="KW-0238">DNA-binding</keyword>
<comment type="cofactor">
    <cofactor evidence="2">
        <name>Zn(2+)</name>
        <dbReference type="ChEBI" id="CHEBI:29105"/>
    </cofactor>
</comment>
<keyword evidence="9" id="KW-0862">Zinc</keyword>
<dbReference type="GO" id="GO:0005737">
    <property type="term" value="C:cytoplasm"/>
    <property type="evidence" value="ECO:0007669"/>
    <property type="project" value="TreeGrafter"/>
</dbReference>
<dbReference type="GO" id="GO:0003677">
    <property type="term" value="F:DNA binding"/>
    <property type="evidence" value="ECO:0007669"/>
    <property type="project" value="UniProtKB-KW"/>
</dbReference>
<dbReference type="GO" id="GO:0043138">
    <property type="term" value="F:3'-5' DNA helicase activity"/>
    <property type="evidence" value="ECO:0007669"/>
    <property type="project" value="UniProtKB-EC"/>
</dbReference>
<evidence type="ECO:0000256" key="14">
    <source>
        <dbReference type="ARBA" id="ARBA00023235"/>
    </source>
</evidence>
<comment type="cofactor">
    <cofactor evidence="1">
        <name>Mg(2+)</name>
        <dbReference type="ChEBI" id="CHEBI:18420"/>
    </cofactor>
</comment>
<dbReference type="InterPro" id="IPR011545">
    <property type="entry name" value="DEAD/DEAH_box_helicase_dom"/>
</dbReference>
<organism evidence="20 21">
    <name type="scientific">Bernardetia litoralis (strain ATCC 23117 / DSM 6794 / NBRC 15988 / NCIMB 1366 / Fx l1 / Sio-4)</name>
    <name type="common">Flexibacter litoralis</name>
    <dbReference type="NCBI Taxonomy" id="880071"/>
    <lineage>
        <taxon>Bacteria</taxon>
        <taxon>Pseudomonadati</taxon>
        <taxon>Bacteroidota</taxon>
        <taxon>Cytophagia</taxon>
        <taxon>Cytophagales</taxon>
        <taxon>Bernardetiaceae</taxon>
        <taxon>Bernardetia</taxon>
    </lineage>
</organism>
<dbReference type="InterPro" id="IPR001650">
    <property type="entry name" value="Helicase_C-like"/>
</dbReference>
<dbReference type="Gene3D" id="1.10.150.80">
    <property type="entry name" value="HRDC domain"/>
    <property type="match status" value="1"/>
</dbReference>
<dbReference type="HOGENOM" id="CLU_001103_14_3_10"/>
<feature type="domain" description="Helicase C-terminal" evidence="19">
    <location>
        <begin position="216"/>
        <end position="364"/>
    </location>
</feature>
<evidence type="ECO:0000313" key="21">
    <source>
        <dbReference type="Proteomes" id="UP000006054"/>
    </source>
</evidence>
<reference evidence="21" key="1">
    <citation type="submission" date="2012-06" db="EMBL/GenBank/DDBJ databases">
        <title>The complete genome of Flexibacter litoralis DSM 6794.</title>
        <authorList>
            <person name="Lucas S."/>
            <person name="Copeland A."/>
            <person name="Lapidus A."/>
            <person name="Glavina del Rio T."/>
            <person name="Dalin E."/>
            <person name="Tice H."/>
            <person name="Bruce D."/>
            <person name="Goodwin L."/>
            <person name="Pitluck S."/>
            <person name="Peters L."/>
            <person name="Ovchinnikova G."/>
            <person name="Lu M."/>
            <person name="Kyrpides N."/>
            <person name="Mavromatis K."/>
            <person name="Ivanova N."/>
            <person name="Brettin T."/>
            <person name="Detter J.C."/>
            <person name="Han C."/>
            <person name="Larimer F."/>
            <person name="Land M."/>
            <person name="Hauser L."/>
            <person name="Markowitz V."/>
            <person name="Cheng J.-F."/>
            <person name="Hugenholtz P."/>
            <person name="Woyke T."/>
            <person name="Wu D."/>
            <person name="Spring S."/>
            <person name="Lang E."/>
            <person name="Kopitz M."/>
            <person name="Brambilla E."/>
            <person name="Klenk H.-P."/>
            <person name="Eisen J.A."/>
        </authorList>
    </citation>
    <scope>NUCLEOTIDE SEQUENCE [LARGE SCALE GENOMIC DNA]</scope>
    <source>
        <strain evidence="21">ATCC 23117 / DSM 6794 / NBRC 15988 / NCIMB 1366 / Sio-4</strain>
    </source>
</reference>
<feature type="domain" description="HRDC" evidence="17">
    <location>
        <begin position="523"/>
        <end position="603"/>
    </location>
</feature>
<evidence type="ECO:0000259" key="18">
    <source>
        <dbReference type="PROSITE" id="PS51192"/>
    </source>
</evidence>
<dbReference type="GO" id="GO:0016787">
    <property type="term" value="F:hydrolase activity"/>
    <property type="evidence" value="ECO:0007669"/>
    <property type="project" value="UniProtKB-KW"/>
</dbReference>
<dbReference type="KEGG" id="fli:Fleli_0580"/>
<dbReference type="EC" id="5.6.2.4" evidence="16"/>
<dbReference type="SMART" id="SM00487">
    <property type="entry name" value="DEXDc"/>
    <property type="match status" value="1"/>
</dbReference>
<evidence type="ECO:0000256" key="12">
    <source>
        <dbReference type="ARBA" id="ARBA00023172"/>
    </source>
</evidence>
<sequence>MNLNKARHALQQYFGYSTFRPLQEDIISSVYAKNDTLVLMPTGGGKSICFQIPAITLDGICIVISPLIALMKDQVNALQTNGISAAFLNSSQDMAEQREIESEVKQGKIKLLYVSPEKLLTESFTYFLQSLSISLFAVDEAHCISQWGHDFRPEYTQLKSLKDRFPFVPMIALTATADKITRRDIISQLGLENPTEFVASFNRPNLSLNVLPAYKRMDSIVSYILRRPNESGIIYCLSRKNTENVAARLQKAGMKADYYHAGLNAHERSRVQDDFITDRTPIICATVAFGMGIDKPNVRWVMHYNIPKNIEGYYQEIGRAGRDGLKGDTMLFYSFNDLEVLKGFAEQSGQKELQLAKLDRMQQYADAKICRRKILLSYFGETLLENCGNCDVCKNPPKHFDGTIIAQKAFSAMMRMDEKVGFTMLIDVLRGSQRQEVLEKGYDKIKTYGAGSDISAGIWQQHLLQFLNMGLIEIAYDQNNTLKLTEAARAVLFQKKKVDLVQFEFKSKKEREKEFARPKSKKAQLYDGLFEELRQLRRQIADSKGIAPYMVFGDATLKDMVDKAPTHLFQMRQVSGVGDLKLREFGQIFLDAILNYIKTKGNTRVDAHLEKAKKEKSSVTSAQVTWQLFKNEGKSLKQIAEERNMTEGTVWGHLYQASEDGFEIDWLEFVSLEEIKIIEAAIKTVRKRIPKDETFRMKFVFEYLEEKMSYVKIRSAVAYRKKNEV</sequence>
<evidence type="ECO:0000256" key="2">
    <source>
        <dbReference type="ARBA" id="ARBA00001947"/>
    </source>
</evidence>
<dbReference type="GO" id="GO:0006310">
    <property type="term" value="P:DNA recombination"/>
    <property type="evidence" value="ECO:0007669"/>
    <property type="project" value="UniProtKB-UniRule"/>
</dbReference>
<dbReference type="InterPro" id="IPR036390">
    <property type="entry name" value="WH_DNA-bd_sf"/>
</dbReference>
<dbReference type="GO" id="GO:0046872">
    <property type="term" value="F:metal ion binding"/>
    <property type="evidence" value="ECO:0007669"/>
    <property type="project" value="UniProtKB-KW"/>
</dbReference>
<evidence type="ECO:0000256" key="6">
    <source>
        <dbReference type="ARBA" id="ARBA00022763"/>
    </source>
</evidence>
<comment type="similarity">
    <text evidence="3">Belongs to the helicase family. RecQ subfamily.</text>
</comment>
<dbReference type="RefSeq" id="WP_014796506.1">
    <property type="nucleotide sequence ID" value="NC_018018.1"/>
</dbReference>
<name>I4AGG1_BERLS</name>
<dbReference type="InterPro" id="IPR004589">
    <property type="entry name" value="DNA_helicase_ATP-dep_RecQ"/>
</dbReference>
<keyword evidence="5" id="KW-0547">Nucleotide-binding</keyword>
<evidence type="ECO:0000256" key="4">
    <source>
        <dbReference type="ARBA" id="ARBA00022723"/>
    </source>
</evidence>
<dbReference type="SMART" id="SM00956">
    <property type="entry name" value="RQC"/>
    <property type="match status" value="1"/>
</dbReference>
<evidence type="ECO:0000256" key="8">
    <source>
        <dbReference type="ARBA" id="ARBA00022806"/>
    </source>
</evidence>
<dbReference type="Gene3D" id="3.40.50.300">
    <property type="entry name" value="P-loop containing nucleotide triphosphate hydrolases"/>
    <property type="match status" value="2"/>
</dbReference>
<evidence type="ECO:0000313" key="20">
    <source>
        <dbReference type="EMBL" id="AFM03046.1"/>
    </source>
</evidence>
<dbReference type="GO" id="GO:0005524">
    <property type="term" value="F:ATP binding"/>
    <property type="evidence" value="ECO:0007669"/>
    <property type="project" value="UniProtKB-KW"/>
</dbReference>
<keyword evidence="14" id="KW-0413">Isomerase</keyword>
<dbReference type="Proteomes" id="UP000006054">
    <property type="component" value="Chromosome"/>
</dbReference>
<dbReference type="PROSITE" id="PS51192">
    <property type="entry name" value="HELICASE_ATP_BIND_1"/>
    <property type="match status" value="1"/>
</dbReference>
<keyword evidence="12" id="KW-0233">DNA recombination</keyword>
<evidence type="ECO:0000256" key="11">
    <source>
        <dbReference type="ARBA" id="ARBA00023125"/>
    </source>
</evidence>
<dbReference type="SUPFAM" id="SSF47819">
    <property type="entry name" value="HRDC-like"/>
    <property type="match status" value="1"/>
</dbReference>
<dbReference type="NCBIfam" id="TIGR01389">
    <property type="entry name" value="recQ"/>
    <property type="match status" value="1"/>
</dbReference>
<dbReference type="STRING" id="880071.Fleli_0580"/>
<evidence type="ECO:0000256" key="13">
    <source>
        <dbReference type="ARBA" id="ARBA00023204"/>
    </source>
</evidence>
<dbReference type="InterPro" id="IPR044876">
    <property type="entry name" value="HRDC_dom_sf"/>
</dbReference>
<evidence type="ECO:0000256" key="9">
    <source>
        <dbReference type="ARBA" id="ARBA00022833"/>
    </source>
</evidence>
<dbReference type="InterPro" id="IPR002121">
    <property type="entry name" value="HRDC_dom"/>
</dbReference>
<evidence type="ECO:0000259" key="17">
    <source>
        <dbReference type="PROSITE" id="PS50967"/>
    </source>
</evidence>
<dbReference type="Pfam" id="PF16124">
    <property type="entry name" value="RecQ_Zn_bind"/>
    <property type="match status" value="1"/>
</dbReference>
<feature type="domain" description="Helicase ATP-binding" evidence="18">
    <location>
        <begin position="27"/>
        <end position="195"/>
    </location>
</feature>
<dbReference type="InterPro" id="IPR027417">
    <property type="entry name" value="P-loop_NTPase"/>
</dbReference>
<dbReference type="GO" id="GO:0009378">
    <property type="term" value="F:four-way junction helicase activity"/>
    <property type="evidence" value="ECO:0007669"/>
    <property type="project" value="TreeGrafter"/>
</dbReference>
<dbReference type="PATRIC" id="fig|880071.3.peg.547"/>
<dbReference type="Pfam" id="PF14493">
    <property type="entry name" value="HTH_40"/>
    <property type="match status" value="1"/>
</dbReference>
<dbReference type="GO" id="GO:0009432">
    <property type="term" value="P:SOS response"/>
    <property type="evidence" value="ECO:0007669"/>
    <property type="project" value="UniProtKB-UniRule"/>
</dbReference>
<dbReference type="SMART" id="SM00490">
    <property type="entry name" value="HELICc"/>
    <property type="match status" value="1"/>
</dbReference>
<dbReference type="Pfam" id="PF00270">
    <property type="entry name" value="DEAD"/>
    <property type="match status" value="1"/>
</dbReference>
<keyword evidence="21" id="KW-1185">Reference proteome</keyword>
<accession>I4AGG1</accession>
<dbReference type="FunFam" id="3.40.50.300:FF:000296">
    <property type="entry name" value="ATP-dependent DNA helicase RecQ"/>
    <property type="match status" value="1"/>
</dbReference>
<dbReference type="Pfam" id="PF00271">
    <property type="entry name" value="Helicase_C"/>
    <property type="match status" value="1"/>
</dbReference>
<dbReference type="SUPFAM" id="SSF46785">
    <property type="entry name" value="Winged helix' DNA-binding domain"/>
    <property type="match status" value="1"/>
</dbReference>
<dbReference type="Pfam" id="PF00570">
    <property type="entry name" value="HRDC"/>
    <property type="match status" value="1"/>
</dbReference>
<dbReference type="GO" id="GO:0006281">
    <property type="term" value="P:DNA repair"/>
    <property type="evidence" value="ECO:0007669"/>
    <property type="project" value="UniProtKB-KW"/>
</dbReference>
<dbReference type="SMART" id="SM00341">
    <property type="entry name" value="HRDC"/>
    <property type="match status" value="1"/>
</dbReference>
<dbReference type="GO" id="GO:0043590">
    <property type="term" value="C:bacterial nucleoid"/>
    <property type="evidence" value="ECO:0007669"/>
    <property type="project" value="TreeGrafter"/>
</dbReference>